<keyword evidence="4 13" id="KW-0812">Transmembrane</keyword>
<evidence type="ECO:0000256" key="14">
    <source>
        <dbReference type="RuleBase" id="RU003848"/>
    </source>
</evidence>
<evidence type="ECO:0000313" key="18">
    <source>
        <dbReference type="Proteomes" id="UP000541426"/>
    </source>
</evidence>
<feature type="coiled-coil region" evidence="15">
    <location>
        <begin position="61"/>
        <end position="139"/>
    </location>
</feature>
<dbReference type="GO" id="GO:0005886">
    <property type="term" value="C:plasma membrane"/>
    <property type="evidence" value="ECO:0007669"/>
    <property type="project" value="UniProtKB-SubCell"/>
</dbReference>
<organism evidence="17 18">
    <name type="scientific">Sagittula marina</name>
    <dbReference type="NCBI Taxonomy" id="943940"/>
    <lineage>
        <taxon>Bacteria</taxon>
        <taxon>Pseudomonadati</taxon>
        <taxon>Pseudomonadota</taxon>
        <taxon>Alphaproteobacteria</taxon>
        <taxon>Rhodobacterales</taxon>
        <taxon>Roseobacteraceae</taxon>
        <taxon>Sagittula</taxon>
    </lineage>
</organism>
<feature type="signal peptide" evidence="16">
    <location>
        <begin position="1"/>
        <end position="18"/>
    </location>
</feature>
<dbReference type="InterPro" id="IPR050059">
    <property type="entry name" value="ATP_synthase_B_chain"/>
</dbReference>
<evidence type="ECO:0000256" key="13">
    <source>
        <dbReference type="HAMAP-Rule" id="MF_01398"/>
    </source>
</evidence>
<dbReference type="PANTHER" id="PTHR33445">
    <property type="entry name" value="ATP SYNTHASE SUBUNIT B', CHLOROPLASTIC"/>
    <property type="match status" value="1"/>
</dbReference>
<comment type="similarity">
    <text evidence="1 13 14">Belongs to the ATPase B chain family.</text>
</comment>
<dbReference type="PANTHER" id="PTHR33445:SF1">
    <property type="entry name" value="ATP SYNTHASE SUBUNIT B"/>
    <property type="match status" value="1"/>
</dbReference>
<dbReference type="Pfam" id="PF00430">
    <property type="entry name" value="ATP-synt_B"/>
    <property type="match status" value="1"/>
</dbReference>
<keyword evidence="16" id="KW-0732">Signal</keyword>
<dbReference type="InterPro" id="IPR002146">
    <property type="entry name" value="ATP_synth_b/b'su_bac/chlpt"/>
</dbReference>
<evidence type="ECO:0000256" key="9">
    <source>
        <dbReference type="ARBA" id="ARBA00023310"/>
    </source>
</evidence>
<keyword evidence="15" id="KW-0175">Coiled coil</keyword>
<evidence type="ECO:0000256" key="11">
    <source>
        <dbReference type="ARBA" id="ARBA00025614"/>
    </source>
</evidence>
<comment type="function">
    <text evidence="10 13">F(1)F(0) ATP synthase produces ATP from ADP in the presence of a proton or sodium gradient. F-type ATPases consist of two structural domains, F(1) containing the extramembraneous catalytic core and F(0) containing the membrane proton channel, linked together by a central stalk and a peripheral stalk. During catalysis, ATP synthesis in the catalytic domain of F(1) is coupled via a rotary mechanism of the central stalk subunits to proton translocation.</text>
</comment>
<evidence type="ECO:0000256" key="4">
    <source>
        <dbReference type="ARBA" id="ARBA00022692"/>
    </source>
</evidence>
<reference evidence="17 18" key="1">
    <citation type="submission" date="2020-08" db="EMBL/GenBank/DDBJ databases">
        <title>Genomic Encyclopedia of Type Strains, Phase IV (KMG-IV): sequencing the most valuable type-strain genomes for metagenomic binning, comparative biology and taxonomic classification.</title>
        <authorList>
            <person name="Goeker M."/>
        </authorList>
    </citation>
    <scope>NUCLEOTIDE SEQUENCE [LARGE SCALE GENOMIC DNA]</scope>
    <source>
        <strain evidence="17 18">DSM 102235</strain>
    </source>
</reference>
<evidence type="ECO:0000256" key="7">
    <source>
        <dbReference type="ARBA" id="ARBA00023065"/>
    </source>
</evidence>
<keyword evidence="5 13" id="KW-0375">Hydrogen ion transport</keyword>
<keyword evidence="8 13" id="KW-0472">Membrane</keyword>
<dbReference type="RefSeq" id="WP_183962727.1">
    <property type="nucleotide sequence ID" value="NZ_BAABBZ010000012.1"/>
</dbReference>
<comment type="subcellular location">
    <subcellularLocation>
        <location evidence="13">Cell membrane</location>
        <topology evidence="13">Single-pass membrane protein</topology>
    </subcellularLocation>
    <subcellularLocation>
        <location evidence="12">Endomembrane system</location>
        <topology evidence="12">Single-pass membrane protein</topology>
    </subcellularLocation>
</comment>
<evidence type="ECO:0000256" key="2">
    <source>
        <dbReference type="ARBA" id="ARBA00022448"/>
    </source>
</evidence>
<keyword evidence="9 13" id="KW-0066">ATP synthesis</keyword>
<evidence type="ECO:0000313" key="17">
    <source>
        <dbReference type="EMBL" id="MBB3984112.1"/>
    </source>
</evidence>
<dbReference type="Proteomes" id="UP000541426">
    <property type="component" value="Unassembled WGS sequence"/>
</dbReference>
<keyword evidence="13" id="KW-1003">Cell membrane</keyword>
<gene>
    <name evidence="13" type="primary">atpF</name>
    <name evidence="17" type="ORF">GGQ68_000423</name>
</gene>
<evidence type="ECO:0000256" key="15">
    <source>
        <dbReference type="SAM" id="Coils"/>
    </source>
</evidence>
<dbReference type="CDD" id="cd06503">
    <property type="entry name" value="ATP-synt_Fo_b"/>
    <property type="match status" value="1"/>
</dbReference>
<dbReference type="GO" id="GO:0046961">
    <property type="term" value="F:proton-transporting ATPase activity, rotational mechanism"/>
    <property type="evidence" value="ECO:0007669"/>
    <property type="project" value="TreeGrafter"/>
</dbReference>
<feature type="chain" id="PRO_5031323564" description="ATP synthase subunit b" evidence="16">
    <location>
        <begin position="19"/>
        <end position="185"/>
    </location>
</feature>
<evidence type="ECO:0000256" key="16">
    <source>
        <dbReference type="SAM" id="SignalP"/>
    </source>
</evidence>
<name>A0A7W6DJX3_9RHOB</name>
<evidence type="ECO:0000256" key="6">
    <source>
        <dbReference type="ARBA" id="ARBA00022989"/>
    </source>
</evidence>
<dbReference type="GO" id="GO:0045259">
    <property type="term" value="C:proton-transporting ATP synthase complex"/>
    <property type="evidence" value="ECO:0007669"/>
    <property type="project" value="UniProtKB-KW"/>
</dbReference>
<keyword evidence="18" id="KW-1185">Reference proteome</keyword>
<dbReference type="NCBIfam" id="NF009989">
    <property type="entry name" value="PRK13455.1"/>
    <property type="match status" value="1"/>
</dbReference>
<proteinExistence type="inferred from homology"/>
<evidence type="ECO:0000256" key="10">
    <source>
        <dbReference type="ARBA" id="ARBA00025198"/>
    </source>
</evidence>
<evidence type="ECO:0000256" key="3">
    <source>
        <dbReference type="ARBA" id="ARBA00022547"/>
    </source>
</evidence>
<comment type="function">
    <text evidence="11">Component of the F(0) channel, it forms part of the peripheral stalk, linking F(1) to F(0). The b'-subunit is a diverged and duplicated form of b found in plants and photosynthetic bacteria.</text>
</comment>
<evidence type="ECO:0000256" key="1">
    <source>
        <dbReference type="ARBA" id="ARBA00005513"/>
    </source>
</evidence>
<feature type="transmembrane region" description="Helical" evidence="13">
    <location>
        <begin position="28"/>
        <end position="47"/>
    </location>
</feature>
<dbReference type="AlphaFoldDB" id="A0A7W6DJX3"/>
<keyword evidence="7 13" id="KW-0406">Ion transport</keyword>
<protein>
    <recommendedName>
        <fullName evidence="13">ATP synthase subunit b</fullName>
    </recommendedName>
    <alternativeName>
        <fullName evidence="13">ATP synthase F(0) sector subunit b</fullName>
    </alternativeName>
    <alternativeName>
        <fullName evidence="13">ATPase subunit I</fullName>
    </alternativeName>
    <alternativeName>
        <fullName evidence="13">F-type ATPase subunit b</fullName>
        <shortName evidence="13">F-ATPase subunit b</shortName>
    </alternativeName>
</protein>
<accession>A0A7W6DJX3</accession>
<comment type="caution">
    <text evidence="17">The sequence shown here is derived from an EMBL/GenBank/DDBJ whole genome shotgun (WGS) entry which is preliminary data.</text>
</comment>
<evidence type="ECO:0000256" key="8">
    <source>
        <dbReference type="ARBA" id="ARBA00023136"/>
    </source>
</evidence>
<dbReference type="GO" id="GO:0012505">
    <property type="term" value="C:endomembrane system"/>
    <property type="evidence" value="ECO:0007669"/>
    <property type="project" value="UniProtKB-SubCell"/>
</dbReference>
<dbReference type="GO" id="GO:0046933">
    <property type="term" value="F:proton-transporting ATP synthase activity, rotational mechanism"/>
    <property type="evidence" value="ECO:0007669"/>
    <property type="project" value="UniProtKB-UniRule"/>
</dbReference>
<evidence type="ECO:0000256" key="5">
    <source>
        <dbReference type="ARBA" id="ARBA00022781"/>
    </source>
</evidence>
<comment type="subunit">
    <text evidence="13">F-type ATPases have 2 components, F(1) - the catalytic core - and F(0) - the membrane proton channel. F(1) has five subunits: alpha(3), beta(3), gamma(1), delta(1), epsilon(1). F(0) has three main subunits: a(1), b(2) and c(10-14). The alpha and beta chains form an alternating ring which encloses part of the gamma chain. F(1) is attached to F(0) by a central stalk formed by the gamma and epsilon chains, while a peripheral stalk is formed by the delta and b chains.</text>
</comment>
<dbReference type="HAMAP" id="MF_01398">
    <property type="entry name" value="ATP_synth_b_bprime"/>
    <property type="match status" value="1"/>
</dbReference>
<keyword evidence="6 13" id="KW-1133">Transmembrane helix</keyword>
<evidence type="ECO:0000256" key="12">
    <source>
        <dbReference type="ARBA" id="ARBA00037847"/>
    </source>
</evidence>
<dbReference type="EMBL" id="JACIEJ010000001">
    <property type="protein sequence ID" value="MBB3984112.1"/>
    <property type="molecule type" value="Genomic_DNA"/>
</dbReference>
<keyword evidence="3 13" id="KW-0138">CF(0)</keyword>
<sequence>MTRFILPLALLAAAPAHAATGPFFSLRNTDFVVLIGFILFLVVLVYFKVPGMLAKLLDKRAEGIQADLDEARRIREEAQTLLASYERKQRDVQDQADRIVAHAKQEAELAAEQAKADMKDSIARRLAAAESQIESAQAAAIKDVRDQAAVVAVAAARQVIAEQMDPAKADQMIDNSISEVGAKLH</sequence>
<keyword evidence="2 13" id="KW-0813">Transport</keyword>